<keyword evidence="1" id="KW-0812">Transmembrane</keyword>
<comment type="caution">
    <text evidence="2">The sequence shown here is derived from an EMBL/GenBank/DDBJ whole genome shotgun (WGS) entry which is preliminary data.</text>
</comment>
<evidence type="ECO:0000256" key="1">
    <source>
        <dbReference type="SAM" id="Phobius"/>
    </source>
</evidence>
<accession>A0A2M7AN17</accession>
<dbReference type="Proteomes" id="UP000229916">
    <property type="component" value="Unassembled WGS sequence"/>
</dbReference>
<evidence type="ECO:0000313" key="2">
    <source>
        <dbReference type="EMBL" id="PIU68781.1"/>
    </source>
</evidence>
<keyword evidence="1" id="KW-0472">Membrane</keyword>
<dbReference type="AlphaFoldDB" id="A0A2M7AN17"/>
<feature type="transmembrane region" description="Helical" evidence="1">
    <location>
        <begin position="6"/>
        <end position="23"/>
    </location>
</feature>
<feature type="transmembrane region" description="Helical" evidence="1">
    <location>
        <begin position="43"/>
        <end position="70"/>
    </location>
</feature>
<name>A0A2M7AN17_UNCKA</name>
<gene>
    <name evidence="2" type="ORF">COS81_02675</name>
</gene>
<protein>
    <recommendedName>
        <fullName evidence="4">DUF1146 domain-containing protein</fullName>
    </recommendedName>
</protein>
<organism evidence="2 3">
    <name type="scientific">candidate division WWE3 bacterium CG06_land_8_20_14_3_00_42_16</name>
    <dbReference type="NCBI Taxonomy" id="1975083"/>
    <lineage>
        <taxon>Bacteria</taxon>
        <taxon>Katanobacteria</taxon>
    </lineage>
</organism>
<dbReference type="EMBL" id="PEWD01000055">
    <property type="protein sequence ID" value="PIU68781.1"/>
    <property type="molecule type" value="Genomic_DNA"/>
</dbReference>
<keyword evidence="1" id="KW-1133">Transmembrane helix</keyword>
<sequence>MSFLESILWVVGITLLIFGAVEFKKDPDIISVFQKVFTLKYLLPLIFVIVGFVIIRFILILLSPFFHWLFNA</sequence>
<evidence type="ECO:0000313" key="3">
    <source>
        <dbReference type="Proteomes" id="UP000229916"/>
    </source>
</evidence>
<proteinExistence type="predicted"/>
<evidence type="ECO:0008006" key="4">
    <source>
        <dbReference type="Google" id="ProtNLM"/>
    </source>
</evidence>
<reference evidence="3" key="1">
    <citation type="submission" date="2017-09" db="EMBL/GenBank/DDBJ databases">
        <title>Depth-based differentiation of microbial function through sediment-hosted aquifers and enrichment of novel symbionts in the deep terrestrial subsurface.</title>
        <authorList>
            <person name="Probst A.J."/>
            <person name="Ladd B."/>
            <person name="Jarett J.K."/>
            <person name="Geller-Mcgrath D.E."/>
            <person name="Sieber C.M.K."/>
            <person name="Emerson J.B."/>
            <person name="Anantharaman K."/>
            <person name="Thomas B.C."/>
            <person name="Malmstrom R."/>
            <person name="Stieglmeier M."/>
            <person name="Klingl A."/>
            <person name="Woyke T."/>
            <person name="Ryan C.M."/>
            <person name="Banfield J.F."/>
        </authorList>
    </citation>
    <scope>NUCLEOTIDE SEQUENCE [LARGE SCALE GENOMIC DNA]</scope>
</reference>